<sequence>MVDKTTALMETTKEEIIRSVQTFRKLKNDNCGKSTASDTIIYVLDNYQDVNFTVDGLKQLLIGAKMNRSTVSKYIGKLMDTNIIYEDPFGYLRKSGTSISDISKKLLDNHIKQMTNGKPVIVDFQKEYGADTFLLDKLDSNPNDVFRMFSEAYAEAYTPLAKDNVAYYNVAIKNLPNKYRCKIGNLNSTSIGKIVEFEGIVLSASVNKVMVKKAVYSCACGKKEEYALDNVFEKDVSDKVKCNCGKYMVFDENNSKYVDIQELTLQQPVESTDNPQEPPNDITVFFETTSKIWNGKVNVIGIPFKKKQKNAPVYDIYIYAKHVVSEENASKRPLDETKIAHMKHIVEYCNNNNIDLLDKLSELLIPTIHGYEIIRKAILLQQIKGSVGLNRNNIHILLVSDPGLGKSEILRRVSKFPKNTYGSLAGTSGVGLTASIDYVKSLIGDSGRVSKPGLLVAKNGGTVSLDEVTVNDMSIHLLEAMESQTIHIAKAGATLCFPAEVAILAACNPKSGRQDKSKWLIEQIELSEPVIDRFDLIFDMNPENNRESDEEIAQKIIKNYNYVSPMVNGDTAVTTRVGEYILDYSFLMDFIEYTRALNVKIPESVEN</sequence>
<dbReference type="SUPFAM" id="SSF50249">
    <property type="entry name" value="Nucleic acid-binding proteins"/>
    <property type="match status" value="1"/>
</dbReference>
<evidence type="ECO:0000256" key="2">
    <source>
        <dbReference type="ARBA" id="ARBA00022705"/>
    </source>
</evidence>
<dbReference type="InterPro" id="IPR027417">
    <property type="entry name" value="P-loop_NTPase"/>
</dbReference>
<dbReference type="PANTHER" id="PTHR11630:SF66">
    <property type="entry name" value="DNA REPLICATION LICENSING FACTOR MCM4"/>
    <property type="match status" value="1"/>
</dbReference>
<dbReference type="RefSeq" id="WP_011972079.1">
    <property type="nucleotide sequence ID" value="NC_009634.1"/>
</dbReference>
<evidence type="ECO:0000256" key="5">
    <source>
        <dbReference type="RuleBase" id="RU004070"/>
    </source>
</evidence>
<dbReference type="PANTHER" id="PTHR11630">
    <property type="entry name" value="DNA REPLICATION LICENSING FACTOR MCM FAMILY MEMBER"/>
    <property type="match status" value="1"/>
</dbReference>
<dbReference type="Proteomes" id="UP000001107">
    <property type="component" value="Chromosome"/>
</dbReference>
<dbReference type="GO" id="GO:0005524">
    <property type="term" value="F:ATP binding"/>
    <property type="evidence" value="ECO:0007669"/>
    <property type="project" value="UniProtKB-KW"/>
</dbReference>
<evidence type="ECO:0000256" key="3">
    <source>
        <dbReference type="ARBA" id="ARBA00022741"/>
    </source>
</evidence>
<evidence type="ECO:0000259" key="6">
    <source>
        <dbReference type="PROSITE" id="PS50051"/>
    </source>
</evidence>
<dbReference type="EMBL" id="CP000742">
    <property type="protein sequence ID" value="ABR54176.1"/>
    <property type="molecule type" value="Genomic_DNA"/>
</dbReference>
<keyword evidence="8" id="KW-1185">Reference proteome</keyword>
<name>A6UNV4_METVS</name>
<keyword evidence="2" id="KW-0235">DNA replication</keyword>
<dbReference type="eggNOG" id="arCOG00439">
    <property type="taxonomic scope" value="Archaea"/>
</dbReference>
<organism evidence="7 8">
    <name type="scientific">Methanococcus vannielii (strain ATCC 35089 / DSM 1224 / JCM 13029 / OCM 148 / SB)</name>
    <dbReference type="NCBI Taxonomy" id="406327"/>
    <lineage>
        <taxon>Archaea</taxon>
        <taxon>Methanobacteriati</taxon>
        <taxon>Methanobacteriota</taxon>
        <taxon>Methanomada group</taxon>
        <taxon>Methanococci</taxon>
        <taxon>Methanococcales</taxon>
        <taxon>Methanococcaceae</taxon>
        <taxon>Methanococcus</taxon>
    </lineage>
</organism>
<gene>
    <name evidence="7" type="ordered locus">Mevan_0267</name>
</gene>
<evidence type="ECO:0000256" key="1">
    <source>
        <dbReference type="ARBA" id="ARBA00008010"/>
    </source>
</evidence>
<dbReference type="InterPro" id="IPR012340">
    <property type="entry name" value="NA-bd_OB-fold"/>
</dbReference>
<feature type="domain" description="MCM C-terminal AAA(+) ATPase" evidence="6">
    <location>
        <begin position="356"/>
        <end position="556"/>
    </location>
</feature>
<reference evidence="7" key="1">
    <citation type="submission" date="2007-06" db="EMBL/GenBank/DDBJ databases">
        <title>Complete sequence of Methanococcus vannielii SB.</title>
        <authorList>
            <consortium name="US DOE Joint Genome Institute"/>
            <person name="Copeland A."/>
            <person name="Lucas S."/>
            <person name="Lapidus A."/>
            <person name="Barry K."/>
            <person name="Glavina del Rio T."/>
            <person name="Dalin E."/>
            <person name="Tice H."/>
            <person name="Pitluck S."/>
            <person name="Chain P."/>
            <person name="Malfatti S."/>
            <person name="Shin M."/>
            <person name="Vergez L."/>
            <person name="Schmutz J."/>
            <person name="Larimer F."/>
            <person name="Land M."/>
            <person name="Hauser L."/>
            <person name="Kyrpides N."/>
            <person name="Anderson I."/>
            <person name="Sieprawska-Lupa M."/>
            <person name="Whitman W.B."/>
            <person name="Richardson P."/>
        </authorList>
    </citation>
    <scope>NUCLEOTIDE SEQUENCE [LARGE SCALE GENOMIC DNA]</scope>
    <source>
        <strain evidence="7">SB</strain>
    </source>
</reference>
<dbReference type="Gene3D" id="2.40.50.140">
    <property type="entry name" value="Nucleic acid-binding proteins"/>
    <property type="match status" value="1"/>
</dbReference>
<dbReference type="Pfam" id="PF00493">
    <property type="entry name" value="MCM"/>
    <property type="match status" value="1"/>
</dbReference>
<dbReference type="Pfam" id="PF17207">
    <property type="entry name" value="MCM_OB"/>
    <property type="match status" value="1"/>
</dbReference>
<dbReference type="GeneID" id="5324502"/>
<keyword evidence="5" id="KW-0238">DNA-binding</keyword>
<dbReference type="SMART" id="SM00350">
    <property type="entry name" value="MCM"/>
    <property type="match status" value="1"/>
</dbReference>
<dbReference type="KEGG" id="mvn:Mevan_0267"/>
<accession>A6UNV4</accession>
<proteinExistence type="inferred from homology"/>
<dbReference type="PROSITE" id="PS50051">
    <property type="entry name" value="MCM_2"/>
    <property type="match status" value="1"/>
</dbReference>
<dbReference type="STRING" id="406327.Mevan_0267"/>
<protein>
    <submittedName>
        <fullName evidence="7">MCM family protein</fullName>
    </submittedName>
</protein>
<keyword evidence="4 5" id="KW-0067">ATP-binding</keyword>
<evidence type="ECO:0000313" key="8">
    <source>
        <dbReference type="Proteomes" id="UP000001107"/>
    </source>
</evidence>
<dbReference type="Gene3D" id="2.20.28.10">
    <property type="match status" value="1"/>
</dbReference>
<dbReference type="AlphaFoldDB" id="A6UNV4"/>
<dbReference type="GO" id="GO:0006260">
    <property type="term" value="P:DNA replication"/>
    <property type="evidence" value="ECO:0007669"/>
    <property type="project" value="UniProtKB-KW"/>
</dbReference>
<dbReference type="SUPFAM" id="SSF52540">
    <property type="entry name" value="P-loop containing nucleoside triphosphate hydrolases"/>
    <property type="match status" value="1"/>
</dbReference>
<dbReference type="GO" id="GO:0042555">
    <property type="term" value="C:MCM complex"/>
    <property type="evidence" value="ECO:0007669"/>
    <property type="project" value="TreeGrafter"/>
</dbReference>
<dbReference type="HOGENOM" id="CLU_000995_7_2_2"/>
<dbReference type="InterPro" id="IPR033762">
    <property type="entry name" value="MCM_OB"/>
</dbReference>
<evidence type="ECO:0000256" key="4">
    <source>
        <dbReference type="ARBA" id="ARBA00022840"/>
    </source>
</evidence>
<comment type="similarity">
    <text evidence="1 5">Belongs to the MCM family.</text>
</comment>
<evidence type="ECO:0000313" key="7">
    <source>
        <dbReference type="EMBL" id="ABR54176.1"/>
    </source>
</evidence>
<dbReference type="InterPro" id="IPR001208">
    <property type="entry name" value="MCM_dom"/>
</dbReference>
<dbReference type="PRINTS" id="PR01657">
    <property type="entry name" value="MCMFAMILY"/>
</dbReference>
<dbReference type="Gene3D" id="3.40.50.300">
    <property type="entry name" value="P-loop containing nucleotide triphosphate hydrolases"/>
    <property type="match status" value="1"/>
</dbReference>
<dbReference type="InterPro" id="IPR031327">
    <property type="entry name" value="MCM"/>
</dbReference>
<keyword evidence="3 5" id="KW-0547">Nucleotide-binding</keyword>
<dbReference type="GO" id="GO:0003697">
    <property type="term" value="F:single-stranded DNA binding"/>
    <property type="evidence" value="ECO:0007669"/>
    <property type="project" value="TreeGrafter"/>
</dbReference>
<dbReference type="GO" id="GO:0017116">
    <property type="term" value="F:single-stranded DNA helicase activity"/>
    <property type="evidence" value="ECO:0007669"/>
    <property type="project" value="TreeGrafter"/>
</dbReference>